<dbReference type="AlphaFoldDB" id="A0A1D1VF10"/>
<accession>A0A1D1VF10</accession>
<dbReference type="CDD" id="cd04301">
    <property type="entry name" value="NAT_SF"/>
    <property type="match status" value="1"/>
</dbReference>
<feature type="domain" description="N-acetyltransferase" evidence="4">
    <location>
        <begin position="43"/>
        <end position="132"/>
    </location>
</feature>
<dbReference type="PROSITE" id="PS51729">
    <property type="entry name" value="GNAT_YJDJ"/>
    <property type="match status" value="1"/>
</dbReference>
<dbReference type="Pfam" id="PF14542">
    <property type="entry name" value="Acetyltransf_CG"/>
    <property type="match status" value="1"/>
</dbReference>
<evidence type="ECO:0000259" key="4">
    <source>
        <dbReference type="PROSITE" id="PS51729"/>
    </source>
</evidence>
<organism evidence="5 6">
    <name type="scientific">Ramazzottius varieornatus</name>
    <name type="common">Water bear</name>
    <name type="synonym">Tardigrade</name>
    <dbReference type="NCBI Taxonomy" id="947166"/>
    <lineage>
        <taxon>Eukaryota</taxon>
        <taxon>Metazoa</taxon>
        <taxon>Ecdysozoa</taxon>
        <taxon>Tardigrada</taxon>
        <taxon>Eutardigrada</taxon>
        <taxon>Parachela</taxon>
        <taxon>Hypsibioidea</taxon>
        <taxon>Ramazzottiidae</taxon>
        <taxon>Ramazzottius</taxon>
    </lineage>
</organism>
<dbReference type="Gene3D" id="3.40.630.30">
    <property type="match status" value="1"/>
</dbReference>
<evidence type="ECO:0000256" key="2">
    <source>
        <dbReference type="ARBA" id="ARBA00020243"/>
    </source>
</evidence>
<comment type="caution">
    <text evidence="5">The sequence shown here is derived from an EMBL/GenBank/DDBJ whole genome shotgun (WGS) entry which is preliminary data.</text>
</comment>
<proteinExistence type="inferred from homology"/>
<evidence type="ECO:0000313" key="5">
    <source>
        <dbReference type="EMBL" id="GAU98682.1"/>
    </source>
</evidence>
<evidence type="ECO:0000313" key="6">
    <source>
        <dbReference type="Proteomes" id="UP000186922"/>
    </source>
</evidence>
<sequence>MFCRIASRARLLSNALDQSAKSPVVGRMMTSSKKGSGDDLTVEHDLTGRSFFIPLAQSEKKAVLHYTFPKENIIDLQATLVPEEFRGQGIAAKLVDSALHYAADNDLKVKLTCWYTAEYVDHNQKKIQNSEKLRDLEFVN</sequence>
<dbReference type="STRING" id="947166.A0A1D1VF10"/>
<evidence type="ECO:0000256" key="1">
    <source>
        <dbReference type="ARBA" id="ARBA00006233"/>
    </source>
</evidence>
<dbReference type="InterPro" id="IPR045057">
    <property type="entry name" value="Gcn5-rel_NAT"/>
</dbReference>
<name>A0A1D1VF10_RAMVA</name>
<dbReference type="PANTHER" id="PTHR31435">
    <property type="entry name" value="PROTEIN NATD1"/>
    <property type="match status" value="1"/>
</dbReference>
<dbReference type="InterPro" id="IPR016181">
    <property type="entry name" value="Acyl_CoA_acyltransferase"/>
</dbReference>
<dbReference type="SUPFAM" id="SSF55729">
    <property type="entry name" value="Acyl-CoA N-acyltransferases (Nat)"/>
    <property type="match status" value="1"/>
</dbReference>
<dbReference type="EMBL" id="BDGG01000004">
    <property type="protein sequence ID" value="GAU98682.1"/>
    <property type="molecule type" value="Genomic_DNA"/>
</dbReference>
<dbReference type="InterPro" id="IPR031165">
    <property type="entry name" value="GNAT_YJDJ"/>
</dbReference>
<dbReference type="OrthoDB" id="74247at2759"/>
<dbReference type="PANTHER" id="PTHR31435:SF9">
    <property type="entry name" value="PROTEIN NATD1"/>
    <property type="match status" value="1"/>
</dbReference>
<comment type="similarity">
    <text evidence="1">Belongs to the NATD1 family.</text>
</comment>
<dbReference type="Proteomes" id="UP000186922">
    <property type="component" value="Unassembled WGS sequence"/>
</dbReference>
<keyword evidence="6" id="KW-1185">Reference proteome</keyword>
<evidence type="ECO:0000256" key="3">
    <source>
        <dbReference type="ARBA" id="ARBA00031876"/>
    </source>
</evidence>
<protein>
    <recommendedName>
        <fullName evidence="2">Protein NATD1</fullName>
    </recommendedName>
    <alternativeName>
        <fullName evidence="3">N-acetyltransferase domain-containing protein 1</fullName>
    </alternativeName>
</protein>
<gene>
    <name evidence="5" type="primary">RvY_09796-1</name>
    <name evidence="5" type="synonym">RvY_09796.1</name>
    <name evidence="5" type="ORF">RvY_09796</name>
</gene>
<reference evidence="5 6" key="1">
    <citation type="journal article" date="2016" name="Nat. Commun.">
        <title>Extremotolerant tardigrade genome and improved radiotolerance of human cultured cells by tardigrade-unique protein.</title>
        <authorList>
            <person name="Hashimoto T."/>
            <person name="Horikawa D.D."/>
            <person name="Saito Y."/>
            <person name="Kuwahara H."/>
            <person name="Kozuka-Hata H."/>
            <person name="Shin-I T."/>
            <person name="Minakuchi Y."/>
            <person name="Ohishi K."/>
            <person name="Motoyama A."/>
            <person name="Aizu T."/>
            <person name="Enomoto A."/>
            <person name="Kondo K."/>
            <person name="Tanaka S."/>
            <person name="Hara Y."/>
            <person name="Koshikawa S."/>
            <person name="Sagara H."/>
            <person name="Miura T."/>
            <person name="Yokobori S."/>
            <person name="Miyagawa K."/>
            <person name="Suzuki Y."/>
            <person name="Kubo T."/>
            <person name="Oyama M."/>
            <person name="Kohara Y."/>
            <person name="Fujiyama A."/>
            <person name="Arakawa K."/>
            <person name="Katayama T."/>
            <person name="Toyoda A."/>
            <person name="Kunieda T."/>
        </authorList>
    </citation>
    <scope>NUCLEOTIDE SEQUENCE [LARGE SCALE GENOMIC DNA]</scope>
    <source>
        <strain evidence="5 6">YOKOZUNA-1</strain>
    </source>
</reference>